<comment type="caution">
    <text evidence="2">The sequence shown here is derived from an EMBL/GenBank/DDBJ whole genome shotgun (WGS) entry which is preliminary data.</text>
</comment>
<sequence>MMILIIIIIQVQLNYTALATLHKVACTHHLRQSSFTSLCLCLFTTTYTQDGKVRKRGIERDSKSLAHLLARHHLCHFFPGMLVIPPSDVRYNYTELCVREWNIHPSSGFGWLPAWVAAILCASYPSGISLHLQPVIPLHQTGRFAFLVCLAFPPNPPFLKAGPGLCLSVKQSVFAQKRERKPEKKET</sequence>
<reference evidence="2" key="1">
    <citation type="journal article" date="2021" name="Nat. Commun.">
        <title>Genetic determinants of endophytism in the Arabidopsis root mycobiome.</title>
        <authorList>
            <person name="Mesny F."/>
            <person name="Miyauchi S."/>
            <person name="Thiergart T."/>
            <person name="Pickel B."/>
            <person name="Atanasova L."/>
            <person name="Karlsson M."/>
            <person name="Huettel B."/>
            <person name="Barry K.W."/>
            <person name="Haridas S."/>
            <person name="Chen C."/>
            <person name="Bauer D."/>
            <person name="Andreopoulos W."/>
            <person name="Pangilinan J."/>
            <person name="LaButti K."/>
            <person name="Riley R."/>
            <person name="Lipzen A."/>
            <person name="Clum A."/>
            <person name="Drula E."/>
            <person name="Henrissat B."/>
            <person name="Kohler A."/>
            <person name="Grigoriev I.V."/>
            <person name="Martin F.M."/>
            <person name="Hacquard S."/>
        </authorList>
    </citation>
    <scope>NUCLEOTIDE SEQUENCE</scope>
    <source>
        <strain evidence="2">MPI-CAGE-CH-0235</strain>
    </source>
</reference>
<accession>A0A8K0WU79</accession>
<evidence type="ECO:0000313" key="2">
    <source>
        <dbReference type="EMBL" id="KAH7321353.1"/>
    </source>
</evidence>
<evidence type="ECO:0000256" key="1">
    <source>
        <dbReference type="SAM" id="SignalP"/>
    </source>
</evidence>
<organism evidence="2 3">
    <name type="scientific">Stachybotrys elegans</name>
    <dbReference type="NCBI Taxonomy" id="80388"/>
    <lineage>
        <taxon>Eukaryota</taxon>
        <taxon>Fungi</taxon>
        <taxon>Dikarya</taxon>
        <taxon>Ascomycota</taxon>
        <taxon>Pezizomycotina</taxon>
        <taxon>Sordariomycetes</taxon>
        <taxon>Hypocreomycetidae</taxon>
        <taxon>Hypocreales</taxon>
        <taxon>Stachybotryaceae</taxon>
        <taxon>Stachybotrys</taxon>
    </lineage>
</organism>
<feature type="signal peptide" evidence="1">
    <location>
        <begin position="1"/>
        <end position="19"/>
    </location>
</feature>
<gene>
    <name evidence="2" type="ORF">B0I35DRAFT_212823</name>
</gene>
<evidence type="ECO:0008006" key="4">
    <source>
        <dbReference type="Google" id="ProtNLM"/>
    </source>
</evidence>
<dbReference type="EMBL" id="JAGPNK010000005">
    <property type="protein sequence ID" value="KAH7321353.1"/>
    <property type="molecule type" value="Genomic_DNA"/>
</dbReference>
<evidence type="ECO:0000313" key="3">
    <source>
        <dbReference type="Proteomes" id="UP000813444"/>
    </source>
</evidence>
<dbReference type="Proteomes" id="UP000813444">
    <property type="component" value="Unassembled WGS sequence"/>
</dbReference>
<keyword evidence="1" id="KW-0732">Signal</keyword>
<dbReference type="AlphaFoldDB" id="A0A8K0WU79"/>
<protein>
    <recommendedName>
        <fullName evidence="4">Secreted protein</fullName>
    </recommendedName>
</protein>
<feature type="chain" id="PRO_5035456904" description="Secreted protein" evidence="1">
    <location>
        <begin position="20"/>
        <end position="187"/>
    </location>
</feature>
<proteinExistence type="predicted"/>
<keyword evidence="3" id="KW-1185">Reference proteome</keyword>
<name>A0A8K0WU79_9HYPO</name>